<dbReference type="Gene3D" id="3.30.2090.10">
    <property type="entry name" value="Multidrug efflux transporter AcrB TolC docking domain, DN and DC subdomains"/>
    <property type="match status" value="2"/>
</dbReference>
<sequence>MYKFAINRPITVLMLFLALVIFGLISAFSMSVNLFPNVSIPLIKITVETNGDLNYIESKITKEIENALSEIDSIKTINSASYDNFSITMVEFELDKDLEIAANDVRDKLGTLNLNANAKVEKVASDAGAAISLFIHSKSNDSVKLMQNVDEKIKPFLQRISGVGKIEDTAFLKPQIRIVLDPNLLEKYHLNAFEVAQMIKNQNFKQALGELENSKDTFLIKGYFEANSIKELEELRLMSGVFLKDVAKIIPLYEDKKQSAIYKDKEGVVLELGKITNYNTLQLITNVKNALVNLEQIIDEDLEINIIYDKSLNIHKHLFQVIIDMCIGIALTVMIVFLFLRNLSATLIACIAIPTSIISTFFIIDLLGYDLNRLTFIALTLSIGIFIDDAIVVIENIAKKIKTYPPLEAAFLGISEIGFSVLSISVVLLCVFIPISYMNSIPGLFFNTLGISVASGIVISFFVSILLIPSLSARFFNPKESKFYQKSEKIFEKIEQSYEKLLFVILKNKIKFILSSFAFIAFCFFLATKIGLDFLPMEDDSEFQIHLESKEDISLEAMQEKSLEILSWIKADEKVDYAYLLVAYDDAKDSTKAKIYVKLKALEKRKQRQSEIVAAYRENLQNSDLKIKVLEIPKIEGAGIEYPVQFLILGEDLNDIKQAAQKTKELLKSNENIVDIDDNLGAQKNEIGIYLNKEKAKKLDVNPQYLAMVLAHSFAGLNVGSMDNGNTKNDIVISFDKNYKQNLDSLKRIKIKNNQGQILDLISVVDIIYKQNIKSINRYNKNRSVKISAGVNGISLSEVQNLLISHSKELLSVGKNLNYAFSGFINLLDETVQGFVFSIILGVILIYLVLAALYESLILPLVIMITMPLAFAGTCVGLFLSGNNFSLFVLVAIILLFGMVGKNAILLVDLANKKCLEGNDGDAALIYAGKSRLRAILMTTFAMIFAMLPLAFSKGAGYEANSPMAIAVISGLISSTILTLLVVPALFKACFRLDSKLRKFYQRKKLD</sequence>
<evidence type="ECO:0000256" key="1">
    <source>
        <dbReference type="SAM" id="Phobius"/>
    </source>
</evidence>
<feature type="transmembrane region" description="Helical" evidence="1">
    <location>
        <begin position="318"/>
        <end position="340"/>
    </location>
</feature>
<feature type="transmembrane region" description="Helical" evidence="1">
    <location>
        <begin position="964"/>
        <end position="987"/>
    </location>
</feature>
<feature type="transmembrane region" description="Helical" evidence="1">
    <location>
        <begin position="835"/>
        <end position="854"/>
    </location>
</feature>
<dbReference type="InterPro" id="IPR001036">
    <property type="entry name" value="Acrflvin-R"/>
</dbReference>
<feature type="transmembrane region" description="Helical" evidence="1">
    <location>
        <begin position="512"/>
        <end position="532"/>
    </location>
</feature>
<dbReference type="Gene3D" id="3.30.70.1430">
    <property type="entry name" value="Multidrug efflux transporter AcrB pore domain"/>
    <property type="match status" value="2"/>
</dbReference>
<name>A0AAU7E9W7_9BACT</name>
<dbReference type="InterPro" id="IPR027463">
    <property type="entry name" value="AcrB_DN_DC_subdom"/>
</dbReference>
<feature type="transmembrane region" description="Helical" evidence="1">
    <location>
        <begin position="375"/>
        <end position="398"/>
    </location>
</feature>
<feature type="transmembrane region" description="Helical" evidence="1">
    <location>
        <begin position="449"/>
        <end position="476"/>
    </location>
</feature>
<keyword evidence="1" id="KW-0472">Membrane</keyword>
<dbReference type="SUPFAM" id="SSF82714">
    <property type="entry name" value="Multidrug efflux transporter AcrB TolC docking domain, DN and DC subdomains"/>
    <property type="match status" value="2"/>
</dbReference>
<feature type="transmembrane region" description="Helical" evidence="1">
    <location>
        <begin position="887"/>
        <end position="912"/>
    </location>
</feature>
<feature type="transmembrane region" description="Helical" evidence="1">
    <location>
        <begin position="933"/>
        <end position="952"/>
    </location>
</feature>
<dbReference type="RefSeq" id="WP_348518845.1">
    <property type="nucleotide sequence ID" value="NZ_CP155620.1"/>
</dbReference>
<dbReference type="Gene3D" id="1.20.1640.10">
    <property type="entry name" value="Multidrug efflux transporter AcrB transmembrane domain"/>
    <property type="match status" value="2"/>
</dbReference>
<dbReference type="GO" id="GO:0005886">
    <property type="term" value="C:plasma membrane"/>
    <property type="evidence" value="ECO:0007669"/>
    <property type="project" value="TreeGrafter"/>
</dbReference>
<reference evidence="2" key="1">
    <citation type="submission" date="2024-05" db="EMBL/GenBank/DDBJ databases">
        <title>Campylobacter coli isolated from environmental waters in Slovenia.</title>
        <authorList>
            <person name="Zautner A.E."/>
            <person name="Bunk B."/>
            <person name="Riedel T."/>
            <person name="Sproeer C."/>
        </authorList>
    </citation>
    <scope>NUCLEOTIDE SEQUENCE</scope>
    <source>
        <strain evidence="2">CCS1377</strain>
    </source>
</reference>
<dbReference type="SUPFAM" id="SSF82693">
    <property type="entry name" value="Multidrug efflux transporter AcrB pore domain, PN1, PN2, PC1 and PC2 subdomains"/>
    <property type="match status" value="3"/>
</dbReference>
<accession>A0AAU7E9W7</accession>
<dbReference type="PANTHER" id="PTHR32063:SF0">
    <property type="entry name" value="SWARMING MOTILITY PROTEIN SWRC"/>
    <property type="match status" value="1"/>
</dbReference>
<protein>
    <submittedName>
        <fullName evidence="2">Efflux RND transporter permease subunit</fullName>
    </submittedName>
</protein>
<keyword evidence="1" id="KW-1133">Transmembrane helix</keyword>
<keyword evidence="1" id="KW-0812">Transmembrane</keyword>
<gene>
    <name evidence="2" type="ORF">AAH949_02205</name>
</gene>
<dbReference type="PRINTS" id="PR00702">
    <property type="entry name" value="ACRIFLAVINRP"/>
</dbReference>
<dbReference type="Gene3D" id="3.30.70.1440">
    <property type="entry name" value="Multidrug efflux transporter AcrB pore domain"/>
    <property type="match status" value="1"/>
</dbReference>
<dbReference type="AlphaFoldDB" id="A0AAU7E9W7"/>
<dbReference type="Gene3D" id="3.30.70.1320">
    <property type="entry name" value="Multidrug efflux transporter AcrB pore domain like"/>
    <property type="match status" value="1"/>
</dbReference>
<dbReference type="EMBL" id="CP155620">
    <property type="protein sequence ID" value="XBJ29669.1"/>
    <property type="molecule type" value="Genomic_DNA"/>
</dbReference>
<proteinExistence type="predicted"/>
<feature type="transmembrane region" description="Helical" evidence="1">
    <location>
        <begin position="861"/>
        <end position="881"/>
    </location>
</feature>
<dbReference type="PANTHER" id="PTHR32063">
    <property type="match status" value="1"/>
</dbReference>
<dbReference type="Pfam" id="PF00873">
    <property type="entry name" value="ACR_tran"/>
    <property type="match status" value="1"/>
</dbReference>
<dbReference type="GO" id="GO:0042910">
    <property type="term" value="F:xenobiotic transmembrane transporter activity"/>
    <property type="evidence" value="ECO:0007669"/>
    <property type="project" value="TreeGrafter"/>
</dbReference>
<evidence type="ECO:0000313" key="2">
    <source>
        <dbReference type="EMBL" id="XBJ29669.1"/>
    </source>
</evidence>
<organism evidence="2">
    <name type="scientific">Campylobacter sp. CCS1377</name>
    <dbReference type="NCBI Taxonomy" id="3158229"/>
    <lineage>
        <taxon>Bacteria</taxon>
        <taxon>Pseudomonadati</taxon>
        <taxon>Campylobacterota</taxon>
        <taxon>Epsilonproteobacteria</taxon>
        <taxon>Campylobacterales</taxon>
        <taxon>Campylobacteraceae</taxon>
        <taxon>Campylobacter</taxon>
    </lineage>
</organism>
<feature type="transmembrane region" description="Helical" evidence="1">
    <location>
        <begin position="347"/>
        <end position="369"/>
    </location>
</feature>
<dbReference type="SUPFAM" id="SSF82866">
    <property type="entry name" value="Multidrug efflux transporter AcrB transmembrane domain"/>
    <property type="match status" value="2"/>
</dbReference>
<feature type="transmembrane region" description="Helical" evidence="1">
    <location>
        <begin position="410"/>
        <end position="437"/>
    </location>
</feature>